<evidence type="ECO:0000313" key="2">
    <source>
        <dbReference type="EMBL" id="TDG50603.1"/>
    </source>
</evidence>
<name>A0A484BPB5_DRONA</name>
<evidence type="ECO:0000256" key="1">
    <source>
        <dbReference type="SAM" id="MobiDB-lite"/>
    </source>
</evidence>
<reference evidence="2 3" key="1">
    <citation type="journal article" date="2019" name="J. Hered.">
        <title>An Improved Genome Assembly for Drosophila navojoa, the Basal Species in the mojavensis Cluster.</title>
        <authorList>
            <person name="Vanderlinde T."/>
            <person name="Dupim E.G."/>
            <person name="Nazario-Yepiz N.O."/>
            <person name="Carvalho A.B."/>
        </authorList>
    </citation>
    <scope>NUCLEOTIDE SEQUENCE [LARGE SCALE GENOMIC DNA]</scope>
    <source>
        <strain evidence="2">Navoj_Jal97</strain>
        <tissue evidence="2">Whole organism</tissue>
    </source>
</reference>
<dbReference type="OrthoDB" id="7779229at2759"/>
<protein>
    <submittedName>
        <fullName evidence="2">Uncharacterized protein</fullName>
    </submittedName>
</protein>
<organism evidence="2 3">
    <name type="scientific">Drosophila navojoa</name>
    <name type="common">Fruit fly</name>
    <dbReference type="NCBI Taxonomy" id="7232"/>
    <lineage>
        <taxon>Eukaryota</taxon>
        <taxon>Metazoa</taxon>
        <taxon>Ecdysozoa</taxon>
        <taxon>Arthropoda</taxon>
        <taxon>Hexapoda</taxon>
        <taxon>Insecta</taxon>
        <taxon>Pterygota</taxon>
        <taxon>Neoptera</taxon>
        <taxon>Endopterygota</taxon>
        <taxon>Diptera</taxon>
        <taxon>Brachycera</taxon>
        <taxon>Muscomorpha</taxon>
        <taxon>Ephydroidea</taxon>
        <taxon>Drosophilidae</taxon>
        <taxon>Drosophila</taxon>
    </lineage>
</organism>
<comment type="caution">
    <text evidence="2">The sequence shown here is derived from an EMBL/GenBank/DDBJ whole genome shotgun (WGS) entry which is preliminary data.</text>
</comment>
<feature type="compositionally biased region" description="Polar residues" evidence="1">
    <location>
        <begin position="75"/>
        <end position="89"/>
    </location>
</feature>
<gene>
    <name evidence="2" type="ORF">AWZ03_002907</name>
</gene>
<feature type="compositionally biased region" description="Basic residues" evidence="1">
    <location>
        <begin position="135"/>
        <end position="145"/>
    </location>
</feature>
<keyword evidence="3" id="KW-1185">Reference proteome</keyword>
<dbReference type="EMBL" id="LSRL02000014">
    <property type="protein sequence ID" value="TDG50603.1"/>
    <property type="molecule type" value="Genomic_DNA"/>
</dbReference>
<dbReference type="AlphaFoldDB" id="A0A484BPB5"/>
<sequence>MTEIKSTTEVAAKPNKLINELLLACLGVMLCISLAELPEKDVIKEDVIEIANETQKVIRVKPVELPLKPDRTPGSHMNSELFQIQTLQRGEQRSRQRNYMDSKRMRPRPRISESSGEAMQPALKFSYTPELKASPKQKLKRKQQKQLHYPVESSPATATVEPLPVQMSPGPYPIYYVLSKTNGRFGKFPIKSFRSPAEFAKYLIKSKAEPIPRTQRFEAAVDPVKVIGSR</sequence>
<accession>A0A484BPB5</accession>
<feature type="region of interest" description="Disordered" evidence="1">
    <location>
        <begin position="68"/>
        <end position="155"/>
    </location>
</feature>
<feature type="compositionally biased region" description="Basic and acidic residues" evidence="1">
    <location>
        <begin position="90"/>
        <end position="104"/>
    </location>
</feature>
<proteinExistence type="predicted"/>
<evidence type="ECO:0000313" key="3">
    <source>
        <dbReference type="Proteomes" id="UP000295192"/>
    </source>
</evidence>
<dbReference type="Proteomes" id="UP000295192">
    <property type="component" value="Unassembled WGS sequence"/>
</dbReference>
<dbReference type="OMA" id="GPYPIYY"/>